<feature type="compositionally biased region" description="Pro residues" evidence="2">
    <location>
        <begin position="270"/>
        <end position="284"/>
    </location>
</feature>
<proteinExistence type="predicted"/>
<dbReference type="EMBL" id="JACAZH010000011">
    <property type="protein sequence ID" value="KAF7355419.1"/>
    <property type="molecule type" value="Genomic_DNA"/>
</dbReference>
<protein>
    <submittedName>
        <fullName evidence="3">Uncharacterized protein</fullName>
    </submittedName>
</protein>
<gene>
    <name evidence="3" type="ORF">MSAN_01458600</name>
</gene>
<feature type="coiled-coil region" evidence="1">
    <location>
        <begin position="105"/>
        <end position="132"/>
    </location>
</feature>
<comment type="caution">
    <text evidence="3">The sequence shown here is derived from an EMBL/GenBank/DDBJ whole genome shotgun (WGS) entry which is preliminary data.</text>
</comment>
<dbReference type="AlphaFoldDB" id="A0A8H7CYM1"/>
<feature type="region of interest" description="Disordered" evidence="2">
    <location>
        <begin position="234"/>
        <end position="287"/>
    </location>
</feature>
<organism evidence="3 4">
    <name type="scientific">Mycena sanguinolenta</name>
    <dbReference type="NCBI Taxonomy" id="230812"/>
    <lineage>
        <taxon>Eukaryota</taxon>
        <taxon>Fungi</taxon>
        <taxon>Dikarya</taxon>
        <taxon>Basidiomycota</taxon>
        <taxon>Agaricomycotina</taxon>
        <taxon>Agaricomycetes</taxon>
        <taxon>Agaricomycetidae</taxon>
        <taxon>Agaricales</taxon>
        <taxon>Marasmiineae</taxon>
        <taxon>Mycenaceae</taxon>
        <taxon>Mycena</taxon>
    </lineage>
</organism>
<dbReference type="OrthoDB" id="2800708at2759"/>
<evidence type="ECO:0000256" key="1">
    <source>
        <dbReference type="SAM" id="Coils"/>
    </source>
</evidence>
<sequence>MPSDLSSITSDNELWAYASGTIVSLRDRLASECRAHAETHRVACARISALEARIAYQDAELEERIMHASQTLPRASGSMRTSPTHNAGLPLSLPPIPISEVNALHRRKLADKLLLEKEVEQLTEQLEKARLEANPVVLPSDARQMVSESVPHPLTSQQLVRHILGGRSAINRILSPLMRVPREALRADDLVPLGEVPAQHPQEGRGRDPIPIGRSALVLPAPCKQSLRHRFVCSKTGENVHPNPLARPTSRRSNQPNEVGPQVRYLEPPQASPPVPPPPEPGGPNPWAQMAAGPAQLFEDYDGSMSMDLATPLIPTVILPVAGPSTLPHTAGNSNFRFTPSPVLPVASTEISPLDLSSDRPLPGVTSPHDLPRWGGVDTSLQLQPGEQAVQELMDIAATAKRKA</sequence>
<keyword evidence="1" id="KW-0175">Coiled coil</keyword>
<keyword evidence="4" id="KW-1185">Reference proteome</keyword>
<evidence type="ECO:0000313" key="4">
    <source>
        <dbReference type="Proteomes" id="UP000623467"/>
    </source>
</evidence>
<reference evidence="3" key="1">
    <citation type="submission" date="2020-05" db="EMBL/GenBank/DDBJ databases">
        <title>Mycena genomes resolve the evolution of fungal bioluminescence.</title>
        <authorList>
            <person name="Tsai I.J."/>
        </authorList>
    </citation>
    <scope>NUCLEOTIDE SEQUENCE</scope>
    <source>
        <strain evidence="3">160909Yilan</strain>
    </source>
</reference>
<dbReference type="Proteomes" id="UP000623467">
    <property type="component" value="Unassembled WGS sequence"/>
</dbReference>
<evidence type="ECO:0000256" key="2">
    <source>
        <dbReference type="SAM" id="MobiDB-lite"/>
    </source>
</evidence>
<evidence type="ECO:0000313" key="3">
    <source>
        <dbReference type="EMBL" id="KAF7355419.1"/>
    </source>
</evidence>
<name>A0A8H7CYM1_9AGAR</name>
<accession>A0A8H7CYM1</accession>